<dbReference type="OrthoDB" id="7821637at2"/>
<dbReference type="Gene3D" id="3.40.50.1820">
    <property type="entry name" value="alpha/beta hydrolase"/>
    <property type="match status" value="1"/>
</dbReference>
<dbReference type="AlphaFoldDB" id="A0A1I6MV21"/>
<accession>A0A1I6MV21</accession>
<dbReference type="RefSeq" id="WP_090208316.1">
    <property type="nucleotide sequence ID" value="NZ_FOZM01000002.1"/>
</dbReference>
<dbReference type="Proteomes" id="UP000198926">
    <property type="component" value="Unassembled WGS sequence"/>
</dbReference>
<dbReference type="InterPro" id="IPR029058">
    <property type="entry name" value="AB_hydrolase_fold"/>
</dbReference>
<protein>
    <recommendedName>
        <fullName evidence="3">Acetyl esterase/lipase</fullName>
    </recommendedName>
</protein>
<gene>
    <name evidence="1" type="ORF">SAMN05444714_2234</name>
</gene>
<dbReference type="STRING" id="1123755.SAMN05444714_2234"/>
<evidence type="ECO:0000313" key="1">
    <source>
        <dbReference type="EMBL" id="SFS19545.1"/>
    </source>
</evidence>
<dbReference type="SUPFAM" id="SSF53474">
    <property type="entry name" value="alpha/beta-Hydrolases"/>
    <property type="match status" value="1"/>
</dbReference>
<keyword evidence="2" id="KW-1185">Reference proteome</keyword>
<evidence type="ECO:0008006" key="3">
    <source>
        <dbReference type="Google" id="ProtNLM"/>
    </source>
</evidence>
<evidence type="ECO:0000313" key="2">
    <source>
        <dbReference type="Proteomes" id="UP000198926"/>
    </source>
</evidence>
<proteinExistence type="predicted"/>
<organism evidence="1 2">
    <name type="scientific">Yoonia litorea</name>
    <dbReference type="NCBI Taxonomy" id="1123755"/>
    <lineage>
        <taxon>Bacteria</taxon>
        <taxon>Pseudomonadati</taxon>
        <taxon>Pseudomonadota</taxon>
        <taxon>Alphaproteobacteria</taxon>
        <taxon>Rhodobacterales</taxon>
        <taxon>Paracoccaceae</taxon>
        <taxon>Yoonia</taxon>
    </lineage>
</organism>
<dbReference type="EMBL" id="FOZM01000002">
    <property type="protein sequence ID" value="SFS19545.1"/>
    <property type="molecule type" value="Genomic_DNA"/>
</dbReference>
<reference evidence="1 2" key="1">
    <citation type="submission" date="2016-10" db="EMBL/GenBank/DDBJ databases">
        <authorList>
            <person name="de Groot N.N."/>
        </authorList>
    </citation>
    <scope>NUCLEOTIDE SEQUENCE [LARGE SCALE GENOMIC DNA]</scope>
    <source>
        <strain evidence="1 2">DSM 29433</strain>
    </source>
</reference>
<sequence length="268" mass="28883">MTDQIAIQPIELSYAPPHLALDLWRPEKDYRGLVVHAHGGGFVHGSRDDRIARAYGPLLSARGIGFASISYRKGGAPRRAFEPKALERISAASSKSAAFYPNVREGLFGPALYRAAVDFGKAVAFLRSEEALGLKGCSWVAMGNSSGALAAIGVAHGLEGLEPQPGVQRPKKCIAIASVAPQPWVLSQDGPPVSLLCARGDQVFPRNDISRLDAFIDANALPVTINRIPYGQHMRPVREVLTDNRGELTGWAEWLVNEIESALPRTDG</sequence>
<name>A0A1I6MV21_9RHOB</name>